<dbReference type="Gene3D" id="1.20.1050.10">
    <property type="match status" value="1"/>
</dbReference>
<dbReference type="InterPro" id="IPR036282">
    <property type="entry name" value="Glutathione-S-Trfase_C_sf"/>
</dbReference>
<name>A0A5K1K0H4_9APHY</name>
<evidence type="ECO:0000256" key="2">
    <source>
        <dbReference type="ARBA" id="ARBA00022679"/>
    </source>
</evidence>
<sequence length="201" mass="22826">MVLKIHGHLIATCTQRVLTVAEELGVPYELVVVDYTKNEHKSPAYMAHQPFGQLPYVEDDGVEVFESRAICRFLALKYGGVGRLIPAQGDLVKTAKFEQAASVELNDFEAPMGMLAWEAKYKAHYGLPLNLEAAKEHKAKAEARLDGYETMLSKTRFLRWGQHGFDFVNSKSSRWPNVSRWWKEVTARPSWAKVNEMKKAI</sequence>
<dbReference type="SUPFAM" id="SSF47616">
    <property type="entry name" value="GST C-terminal domain-like"/>
    <property type="match status" value="1"/>
</dbReference>
<dbReference type="SFLD" id="SFLDS00019">
    <property type="entry name" value="Glutathione_Transferase_(cytos"/>
    <property type="match status" value="1"/>
</dbReference>
<keyword evidence="2" id="KW-0808">Transferase</keyword>
<dbReference type="CDD" id="cd03053">
    <property type="entry name" value="GST_N_Phi"/>
    <property type="match status" value="1"/>
</dbReference>
<dbReference type="GO" id="GO:0043295">
    <property type="term" value="F:glutathione binding"/>
    <property type="evidence" value="ECO:0007669"/>
    <property type="project" value="TreeGrafter"/>
</dbReference>
<dbReference type="GO" id="GO:0005737">
    <property type="term" value="C:cytoplasm"/>
    <property type="evidence" value="ECO:0007669"/>
    <property type="project" value="TreeGrafter"/>
</dbReference>
<dbReference type="EMBL" id="LR726896">
    <property type="protein sequence ID" value="VWO98363.1"/>
    <property type="molecule type" value="Genomic_DNA"/>
</dbReference>
<dbReference type="Gene3D" id="3.40.30.10">
    <property type="entry name" value="Glutaredoxin"/>
    <property type="match status" value="1"/>
</dbReference>
<dbReference type="GO" id="GO:0004364">
    <property type="term" value="F:glutathione transferase activity"/>
    <property type="evidence" value="ECO:0007669"/>
    <property type="project" value="UniProtKB-EC"/>
</dbReference>
<proteinExistence type="predicted"/>
<dbReference type="InterPro" id="IPR040079">
    <property type="entry name" value="Glutathione_S-Trfase"/>
</dbReference>
<dbReference type="SFLD" id="SFLDG00358">
    <property type="entry name" value="Main_(cytGST)"/>
    <property type="match status" value="1"/>
</dbReference>
<organism evidence="4">
    <name type="scientific">Ganoderma boninense</name>
    <dbReference type="NCBI Taxonomy" id="34458"/>
    <lineage>
        <taxon>Eukaryota</taxon>
        <taxon>Fungi</taxon>
        <taxon>Dikarya</taxon>
        <taxon>Basidiomycota</taxon>
        <taxon>Agaricomycotina</taxon>
        <taxon>Agaricomycetes</taxon>
        <taxon>Polyporales</taxon>
        <taxon>Polyporaceae</taxon>
        <taxon>Ganoderma</taxon>
    </lineage>
</organism>
<dbReference type="PANTHER" id="PTHR43900:SF3">
    <property type="entry name" value="GLUTATHIONE S-TRANSFERASE RHO"/>
    <property type="match status" value="1"/>
</dbReference>
<protein>
    <recommendedName>
        <fullName evidence="1">glutathione transferase</fullName>
        <ecNumber evidence="1">2.5.1.18</ecNumber>
    </recommendedName>
</protein>
<dbReference type="PANTHER" id="PTHR43900">
    <property type="entry name" value="GLUTATHIONE S-TRANSFERASE RHO"/>
    <property type="match status" value="1"/>
</dbReference>
<accession>A0A5K1K0H4</accession>
<feature type="domain" description="GST N-terminal" evidence="3">
    <location>
        <begin position="1"/>
        <end position="82"/>
    </location>
</feature>
<dbReference type="Pfam" id="PF02798">
    <property type="entry name" value="GST_N"/>
    <property type="match status" value="1"/>
</dbReference>
<evidence type="ECO:0000256" key="1">
    <source>
        <dbReference type="ARBA" id="ARBA00012452"/>
    </source>
</evidence>
<dbReference type="EC" id="2.5.1.18" evidence="1"/>
<dbReference type="SUPFAM" id="SSF52833">
    <property type="entry name" value="Thioredoxin-like"/>
    <property type="match status" value="1"/>
</dbReference>
<dbReference type="AlphaFoldDB" id="A0A5K1K0H4"/>
<evidence type="ECO:0000313" key="4">
    <source>
        <dbReference type="EMBL" id="VWO98363.1"/>
    </source>
</evidence>
<dbReference type="FunFam" id="3.40.30.10:FF:000016">
    <property type="entry name" value="Glutathione S-transferase F2"/>
    <property type="match status" value="1"/>
</dbReference>
<dbReference type="InterPro" id="IPR036249">
    <property type="entry name" value="Thioredoxin-like_sf"/>
</dbReference>
<dbReference type="InterPro" id="IPR004045">
    <property type="entry name" value="Glutathione_S-Trfase_N"/>
</dbReference>
<dbReference type="GO" id="GO:0006749">
    <property type="term" value="P:glutathione metabolic process"/>
    <property type="evidence" value="ECO:0007669"/>
    <property type="project" value="TreeGrafter"/>
</dbReference>
<reference evidence="4" key="1">
    <citation type="submission" date="2019-10" db="EMBL/GenBank/DDBJ databases">
        <authorList>
            <person name="Nor Muhammad N."/>
        </authorList>
    </citation>
    <scope>NUCLEOTIDE SEQUENCE</scope>
</reference>
<dbReference type="PROSITE" id="PS50404">
    <property type="entry name" value="GST_NTER"/>
    <property type="match status" value="1"/>
</dbReference>
<gene>
    <name evidence="4" type="primary">Q9I3I6</name>
</gene>
<evidence type="ECO:0000259" key="3">
    <source>
        <dbReference type="PROSITE" id="PS50404"/>
    </source>
</evidence>